<evidence type="ECO:0000313" key="4">
    <source>
        <dbReference type="Proteomes" id="UP000032702"/>
    </source>
</evidence>
<evidence type="ECO:0000256" key="1">
    <source>
        <dbReference type="SAM" id="MobiDB-lite"/>
    </source>
</evidence>
<reference evidence="3 4" key="1">
    <citation type="submission" date="2006-04" db="EMBL/GenBank/DDBJ databases">
        <authorList>
            <person name="Nierman W.C."/>
        </authorList>
    </citation>
    <scope>NUCLEOTIDE SEQUENCE [LARGE SCALE GENOMIC DNA]</scope>
    <source>
        <strain evidence="3 4">DW4/3-1</strain>
    </source>
</reference>
<dbReference type="RefSeq" id="WP_002610368.1">
    <property type="nucleotide sequence ID" value="NC_014623.1"/>
</dbReference>
<evidence type="ECO:0000256" key="2">
    <source>
        <dbReference type="SAM" id="Phobius"/>
    </source>
</evidence>
<feature type="region of interest" description="Disordered" evidence="1">
    <location>
        <begin position="1"/>
        <end position="40"/>
    </location>
</feature>
<dbReference type="Proteomes" id="UP000032702">
    <property type="component" value="Unassembled WGS sequence"/>
</dbReference>
<proteinExistence type="predicted"/>
<keyword evidence="2" id="KW-1133">Transmembrane helix</keyword>
<dbReference type="PATRIC" id="fig|378806.16.peg.8876"/>
<comment type="caution">
    <text evidence="3">The sequence shown here is derived from an EMBL/GenBank/DDBJ whole genome shotgun (WGS) entry which is preliminary data.</text>
</comment>
<keyword evidence="2" id="KW-0812">Transmembrane</keyword>
<evidence type="ECO:0000313" key="3">
    <source>
        <dbReference type="EMBL" id="EAU69534.1"/>
    </source>
</evidence>
<sequence>MQNSTIKGRGVDAAPEQRPGVPMETEPQPLAGAQSPITQQHTDVPVFKHGGRAQMPPVYGTAIPPKGLSGAVRKVAYRYPDHWTRHWMMLLAADRMDVWEHRLRRFLPAGLAVASVAAIGGLTWKFTRR</sequence>
<accession>Q09CX8</accession>
<keyword evidence="2" id="KW-0472">Membrane</keyword>
<protein>
    <submittedName>
        <fullName evidence="3">Uncharacterized protein</fullName>
    </submittedName>
</protein>
<gene>
    <name evidence="3" type="ORF">STIAU_1995</name>
</gene>
<feature type="transmembrane region" description="Helical" evidence="2">
    <location>
        <begin position="106"/>
        <end position="124"/>
    </location>
</feature>
<organism evidence="3 4">
    <name type="scientific">Stigmatella aurantiaca (strain DW4/3-1)</name>
    <dbReference type="NCBI Taxonomy" id="378806"/>
    <lineage>
        <taxon>Bacteria</taxon>
        <taxon>Pseudomonadati</taxon>
        <taxon>Myxococcota</taxon>
        <taxon>Myxococcia</taxon>
        <taxon>Myxococcales</taxon>
        <taxon>Cystobacterineae</taxon>
        <taxon>Archangiaceae</taxon>
        <taxon>Stigmatella</taxon>
    </lineage>
</organism>
<dbReference type="EMBL" id="AAMD01000005">
    <property type="protein sequence ID" value="EAU69534.1"/>
    <property type="molecule type" value="Genomic_DNA"/>
</dbReference>
<name>Q09CX8_STIAD</name>
<dbReference type="AlphaFoldDB" id="Q09CX8"/>